<keyword evidence="1" id="KW-0812">Transmembrane</keyword>
<feature type="transmembrane region" description="Helical" evidence="1">
    <location>
        <begin position="62"/>
        <end position="85"/>
    </location>
</feature>
<proteinExistence type="predicted"/>
<dbReference type="OrthoDB" id="7709556at2"/>
<gene>
    <name evidence="3" type="ORF">Ga0080574_TMP2097</name>
</gene>
<keyword evidence="1" id="KW-0472">Membrane</keyword>
<feature type="domain" description="EamA" evidence="2">
    <location>
        <begin position="5"/>
        <end position="143"/>
    </location>
</feature>
<dbReference type="InterPro" id="IPR037185">
    <property type="entry name" value="EmrE-like"/>
</dbReference>
<name>A0A1P8USQ0_9RHOB</name>
<dbReference type="GO" id="GO:0016020">
    <property type="term" value="C:membrane"/>
    <property type="evidence" value="ECO:0007669"/>
    <property type="project" value="InterPro"/>
</dbReference>
<feature type="transmembrane region" description="Helical" evidence="1">
    <location>
        <begin position="130"/>
        <end position="148"/>
    </location>
</feature>
<accession>A0A1P8USQ0</accession>
<feature type="transmembrane region" description="Helical" evidence="1">
    <location>
        <begin position="257"/>
        <end position="276"/>
    </location>
</feature>
<dbReference type="AlphaFoldDB" id="A0A1P8USQ0"/>
<protein>
    <submittedName>
        <fullName evidence="3">Putative membrane protein</fullName>
    </submittedName>
</protein>
<feature type="transmembrane region" description="Helical" evidence="1">
    <location>
        <begin position="106"/>
        <end position="124"/>
    </location>
</feature>
<keyword evidence="4" id="KW-1185">Reference proteome</keyword>
<evidence type="ECO:0000313" key="3">
    <source>
        <dbReference type="EMBL" id="APZ52431.1"/>
    </source>
</evidence>
<dbReference type="STRING" id="1250539.Ga0080574_TMP2097"/>
<dbReference type="InterPro" id="IPR000620">
    <property type="entry name" value="EamA_dom"/>
</dbReference>
<feature type="transmembrane region" description="Helical" evidence="1">
    <location>
        <begin position="288"/>
        <end position="309"/>
    </location>
</feature>
<evidence type="ECO:0000259" key="2">
    <source>
        <dbReference type="Pfam" id="PF00892"/>
    </source>
</evidence>
<feature type="transmembrane region" description="Helical" evidence="1">
    <location>
        <begin position="6"/>
        <end position="25"/>
    </location>
</feature>
<feature type="transmembrane region" description="Helical" evidence="1">
    <location>
        <begin position="233"/>
        <end position="251"/>
    </location>
</feature>
<sequence length="310" mass="32370">MTALIGGLLATFGAFCYALSSVAIVKSARSAEGRGNDVLVSVLMTAAMSGGLWLIIGPPLPGADLAILIGVAYFVCAGLLGNVLGRLSLFRSVELNGAIETGLIRRLIPVFAAVFAVLLLGEIITPVTVLAFLLVTAGVIIMMVRALGRSGLLSTFSQSTNPDQRKGRALALGSAASYGGSFVARKLAMQTVPDPLLGVFIGALTGLVWFGASALRPGRLRGGFKAMQMPSRWQLLAAASMSIGQIVQFFALQLSNVTTVAIISSVEMFFAAWLAGHIFKTEKPPGRRFYIASVLAGAGVILLAVSPMLR</sequence>
<reference evidence="3 4" key="1">
    <citation type="submission" date="2016-04" db="EMBL/GenBank/DDBJ databases">
        <title>Deep-sea bacteria in the southern Pacific.</title>
        <authorList>
            <person name="Tang K."/>
        </authorList>
    </citation>
    <scope>NUCLEOTIDE SEQUENCE [LARGE SCALE GENOMIC DNA]</scope>
    <source>
        <strain evidence="3 4">JLT2014</strain>
    </source>
</reference>
<dbReference type="KEGG" id="paby:Ga0080574_TMP2097"/>
<feature type="transmembrane region" description="Helical" evidence="1">
    <location>
        <begin position="37"/>
        <end position="56"/>
    </location>
</feature>
<feature type="transmembrane region" description="Helical" evidence="1">
    <location>
        <begin position="195"/>
        <end position="212"/>
    </location>
</feature>
<evidence type="ECO:0000313" key="4">
    <source>
        <dbReference type="Proteomes" id="UP000187059"/>
    </source>
</evidence>
<evidence type="ECO:0000256" key="1">
    <source>
        <dbReference type="SAM" id="Phobius"/>
    </source>
</evidence>
<dbReference type="PANTHER" id="PTHR22911">
    <property type="entry name" value="ACYL-MALONYL CONDENSING ENZYME-RELATED"/>
    <property type="match status" value="1"/>
</dbReference>
<dbReference type="Pfam" id="PF00892">
    <property type="entry name" value="EamA"/>
    <property type="match status" value="2"/>
</dbReference>
<dbReference type="RefSeq" id="WP_076698551.1">
    <property type="nucleotide sequence ID" value="NZ_CP015093.1"/>
</dbReference>
<dbReference type="SUPFAM" id="SSF103481">
    <property type="entry name" value="Multidrug resistance efflux transporter EmrE"/>
    <property type="match status" value="2"/>
</dbReference>
<organism evidence="3 4">
    <name type="scientific">Salipiger abyssi</name>
    <dbReference type="NCBI Taxonomy" id="1250539"/>
    <lineage>
        <taxon>Bacteria</taxon>
        <taxon>Pseudomonadati</taxon>
        <taxon>Pseudomonadota</taxon>
        <taxon>Alphaproteobacteria</taxon>
        <taxon>Rhodobacterales</taxon>
        <taxon>Roseobacteraceae</taxon>
        <taxon>Salipiger</taxon>
    </lineage>
</organism>
<dbReference type="EMBL" id="CP015093">
    <property type="protein sequence ID" value="APZ52431.1"/>
    <property type="molecule type" value="Genomic_DNA"/>
</dbReference>
<keyword evidence="1" id="KW-1133">Transmembrane helix</keyword>
<feature type="domain" description="EamA" evidence="2">
    <location>
        <begin position="167"/>
        <end position="303"/>
    </location>
</feature>
<dbReference type="Proteomes" id="UP000187059">
    <property type="component" value="Chromosome"/>
</dbReference>